<dbReference type="Pfam" id="PF13467">
    <property type="entry name" value="RHH_4"/>
    <property type="match status" value="1"/>
</dbReference>
<protein>
    <submittedName>
        <fullName evidence="2">DNA-binding ribbon-helix-helix protein</fullName>
    </submittedName>
</protein>
<dbReference type="GO" id="GO:0003677">
    <property type="term" value="F:DNA binding"/>
    <property type="evidence" value="ECO:0007669"/>
    <property type="project" value="UniProtKB-KW"/>
</dbReference>
<organism evidence="2 3">
    <name type="scientific">Martelella mangrovi</name>
    <dbReference type="NCBI Taxonomy" id="1397477"/>
    <lineage>
        <taxon>Bacteria</taxon>
        <taxon>Pseudomonadati</taxon>
        <taxon>Pseudomonadota</taxon>
        <taxon>Alphaproteobacteria</taxon>
        <taxon>Hyphomicrobiales</taxon>
        <taxon>Aurantimonadaceae</taxon>
        <taxon>Martelella</taxon>
    </lineage>
</organism>
<evidence type="ECO:0000313" key="3">
    <source>
        <dbReference type="Proteomes" id="UP001549164"/>
    </source>
</evidence>
<gene>
    <name evidence="2" type="ORF">ABID12_002026</name>
</gene>
<evidence type="ECO:0000259" key="1">
    <source>
        <dbReference type="Pfam" id="PF13467"/>
    </source>
</evidence>
<keyword evidence="2" id="KW-0238">DNA-binding</keyword>
<dbReference type="RefSeq" id="WP_354434101.1">
    <property type="nucleotide sequence ID" value="NZ_JBEPLY010000005.1"/>
</dbReference>
<dbReference type="InterPro" id="IPR027373">
    <property type="entry name" value="RHH_dom"/>
</dbReference>
<sequence>MCRLFIAADPALWDSTTRSIRIDGMVTSIRLENFFWTVLAEIGGRDGLATTQLITKLYHEANEAGHDSGNFTSFLRVCCGRYLALQLSGELPDGLPIAKIDAGDILERENDRRKAVA</sequence>
<dbReference type="Gene3D" id="1.10.3990.20">
    <property type="entry name" value="protein bp1543"/>
    <property type="match status" value="1"/>
</dbReference>
<evidence type="ECO:0000313" key="2">
    <source>
        <dbReference type="EMBL" id="MET3600086.1"/>
    </source>
</evidence>
<keyword evidence="3" id="KW-1185">Reference proteome</keyword>
<accession>A0ABV2IAZ3</accession>
<name>A0ABV2IAZ3_9HYPH</name>
<dbReference type="EMBL" id="JBEPLY010000005">
    <property type="protein sequence ID" value="MET3600086.1"/>
    <property type="molecule type" value="Genomic_DNA"/>
</dbReference>
<dbReference type="Proteomes" id="UP001549164">
    <property type="component" value="Unassembled WGS sequence"/>
</dbReference>
<dbReference type="InterPro" id="IPR038268">
    <property type="entry name" value="RHH_sf"/>
</dbReference>
<reference evidence="2 3" key="1">
    <citation type="submission" date="2024-06" db="EMBL/GenBank/DDBJ databases">
        <title>Genomic Encyclopedia of Type Strains, Phase IV (KMG-IV): sequencing the most valuable type-strain genomes for metagenomic binning, comparative biology and taxonomic classification.</title>
        <authorList>
            <person name="Goeker M."/>
        </authorList>
    </citation>
    <scope>NUCLEOTIDE SEQUENCE [LARGE SCALE GENOMIC DNA]</scope>
    <source>
        <strain evidence="2 3">DSM 28102</strain>
    </source>
</reference>
<feature type="domain" description="Ribbon-helix-helix" evidence="1">
    <location>
        <begin position="16"/>
        <end position="83"/>
    </location>
</feature>
<proteinExistence type="predicted"/>
<comment type="caution">
    <text evidence="2">The sequence shown here is derived from an EMBL/GenBank/DDBJ whole genome shotgun (WGS) entry which is preliminary data.</text>
</comment>